<dbReference type="InterPro" id="IPR008928">
    <property type="entry name" value="6-hairpin_glycosidase_sf"/>
</dbReference>
<evidence type="ECO:0000256" key="1">
    <source>
        <dbReference type="SAM" id="SignalP"/>
    </source>
</evidence>
<protein>
    <submittedName>
        <fullName evidence="4">Glycoside hydrolase family 92 protein</fullName>
    </submittedName>
</protein>
<dbReference type="GO" id="GO:0005634">
    <property type="term" value="C:nucleus"/>
    <property type="evidence" value="ECO:0007669"/>
    <property type="project" value="TreeGrafter"/>
</dbReference>
<dbReference type="InterPro" id="IPR041371">
    <property type="entry name" value="GH92_N"/>
</dbReference>
<dbReference type="Gene3D" id="1.20.1610.10">
    <property type="entry name" value="alpha-1,2-mannosidases domains"/>
    <property type="match status" value="1"/>
</dbReference>
<organism evidence="4 5">
    <name type="scientific">Zymoseptoria brevis</name>
    <dbReference type="NCBI Taxonomy" id="1047168"/>
    <lineage>
        <taxon>Eukaryota</taxon>
        <taxon>Fungi</taxon>
        <taxon>Dikarya</taxon>
        <taxon>Ascomycota</taxon>
        <taxon>Pezizomycotina</taxon>
        <taxon>Dothideomycetes</taxon>
        <taxon>Dothideomycetidae</taxon>
        <taxon>Mycosphaerellales</taxon>
        <taxon>Mycosphaerellaceae</taxon>
        <taxon>Zymoseptoria</taxon>
    </lineage>
</organism>
<dbReference type="FunFam" id="3.30.2080.10:FF:000001">
    <property type="entry name" value="Alpha-1,2-mannosidase subfamily"/>
    <property type="match status" value="1"/>
</dbReference>
<dbReference type="PANTHER" id="PTHR12143">
    <property type="entry name" value="PEPTIDE N-GLYCANASE PNGASE -RELATED"/>
    <property type="match status" value="1"/>
</dbReference>
<dbReference type="GO" id="GO:0000224">
    <property type="term" value="F:peptide-N4-(N-acetyl-beta-glucosaminyl)asparagine amidase activity"/>
    <property type="evidence" value="ECO:0007669"/>
    <property type="project" value="TreeGrafter"/>
</dbReference>
<dbReference type="FunFam" id="1.20.1050.60:FF:000002">
    <property type="entry name" value="Glycosyl hydrolase family 92"/>
    <property type="match status" value="1"/>
</dbReference>
<sequence>MAILLPSFIFLACGLTATSNAHQSSSADRLSSYVDPLIGTVGPIPGSAIASGNSFPGAARPWSMAKVGIDTSALGVPNGTAGFVNAGFSPLGNVTGISMTHVSGTGGTPTYGLISQMPILGDLSDVNLGDNTTYWQNRSMTHEESTVGRFDTVLLNGLEISLTSSYHSGLLRYKAGSPTNDNATVSGYADEVSQDMHVLVDLTHALPPYDGGDAYAQKFLHGDLHVRGDSSGQPSYFGSATYRGGWVQANPHTLYFCGNFTVPDGSDLVPTSAYVEQLARDGVVGAGTFSWPYDAAVPPAFTDRPVPQSFNDVYATQGSGMGLAGLFSWTSSGKNATAEKVLESRVGISYISAEQACHRVADELASVPFDEIVSQARDEWEKEILGKIEVVDDGSPTSKNTTLKRMLYTALYQTGLMPSDKTGENPHWETNSSYPYFDDHYTLWDTYRTLQPLYHLLYTPTYSKVLRGLIAIFTHEGYYPAGRSANWNGRVQGGTHADMVIGDAYVKNLGELSSSIDWQEAYRGMLKDADVLPERNADTAAWDGATKEGRGALDDYLVLKYITRNHSRSLSRGVEYSQNDFAIYSVARNLSGVSEEDITRFHDRATWWQNQWSPAANTSLFVPSISNSTSNTTFSGFVAARNSGGEFNYTDYDPLSCGSCSWGSDIYEAKVWETSFSAAPHAMAKIIDLMGGDEEFVRRLDVSFLPGLGTSVGINNDAGSALFNPGNEPSFAIPFLYNYIPGHHWKTANQTRATVDAFYSDRRNGYPGNIDAGALPSWLIFNLIGLYPVSAQPLYLLGAPRFSSLKIHLFSGTSKETTLAIKANGLSEKSYYPQRVTFNGEKWERSWLSHEELGRGGELVFEMGEMPARWDVGERPFSMSGYT</sequence>
<reference evidence="4 5" key="1">
    <citation type="submission" date="2015-03" db="EMBL/GenBank/DDBJ databases">
        <title>RNA-seq based gene annotation and comparative genomics of four Zymoseptoria species reveal species-specific pathogenicity related genes and transposable element activity.</title>
        <authorList>
            <person name="Grandaubert J."/>
            <person name="Bhattacharyya A."/>
            <person name="Stukenbrock E.H."/>
        </authorList>
    </citation>
    <scope>NUCLEOTIDE SEQUENCE [LARGE SCALE GENOMIC DNA]</scope>
    <source>
        <strain evidence="4 5">Zb18110</strain>
    </source>
</reference>
<feature type="signal peptide" evidence="1">
    <location>
        <begin position="1"/>
        <end position="21"/>
    </location>
</feature>
<evidence type="ECO:0000259" key="2">
    <source>
        <dbReference type="Pfam" id="PF07971"/>
    </source>
</evidence>
<dbReference type="AlphaFoldDB" id="A0A0F4GH88"/>
<dbReference type="OrthoDB" id="449263at2759"/>
<dbReference type="GO" id="GO:0005975">
    <property type="term" value="P:carbohydrate metabolic process"/>
    <property type="evidence" value="ECO:0007669"/>
    <property type="project" value="InterPro"/>
</dbReference>
<dbReference type="EMBL" id="LAFY01000602">
    <property type="protein sequence ID" value="KJX96643.1"/>
    <property type="molecule type" value="Genomic_DNA"/>
</dbReference>
<dbReference type="STRING" id="1047168.A0A0F4GH88"/>
<dbReference type="GO" id="GO:0006516">
    <property type="term" value="P:glycoprotein catabolic process"/>
    <property type="evidence" value="ECO:0007669"/>
    <property type="project" value="TreeGrafter"/>
</dbReference>
<keyword evidence="5" id="KW-1185">Reference proteome</keyword>
<gene>
    <name evidence="4" type="ORF">TI39_contig610g00014</name>
</gene>
<evidence type="ECO:0000313" key="4">
    <source>
        <dbReference type="EMBL" id="KJX96643.1"/>
    </source>
</evidence>
<feature type="domain" description="Glycosyl hydrolase family 92" evidence="2">
    <location>
        <begin position="355"/>
        <end position="865"/>
    </location>
</feature>
<dbReference type="Gene3D" id="1.20.1050.60">
    <property type="entry name" value="alpha-1,2-mannosidase"/>
    <property type="match status" value="1"/>
</dbReference>
<dbReference type="GO" id="GO:0030246">
    <property type="term" value="F:carbohydrate binding"/>
    <property type="evidence" value="ECO:0007669"/>
    <property type="project" value="InterPro"/>
</dbReference>
<dbReference type="Proteomes" id="UP000033647">
    <property type="component" value="Unassembled WGS sequence"/>
</dbReference>
<dbReference type="GO" id="GO:0005829">
    <property type="term" value="C:cytosol"/>
    <property type="evidence" value="ECO:0007669"/>
    <property type="project" value="TreeGrafter"/>
</dbReference>
<keyword evidence="4" id="KW-0378">Hydrolase</keyword>
<dbReference type="InterPro" id="IPR050883">
    <property type="entry name" value="PNGase"/>
</dbReference>
<proteinExistence type="predicted"/>
<accession>A0A0F4GH88</accession>
<evidence type="ECO:0000313" key="5">
    <source>
        <dbReference type="Proteomes" id="UP000033647"/>
    </source>
</evidence>
<dbReference type="Gene3D" id="2.70.98.10">
    <property type="match status" value="1"/>
</dbReference>
<dbReference type="Pfam" id="PF17678">
    <property type="entry name" value="Glyco_hydro_92N"/>
    <property type="match status" value="1"/>
</dbReference>
<dbReference type="Gene3D" id="3.30.2080.10">
    <property type="entry name" value="GH92 mannosidase domain"/>
    <property type="match status" value="1"/>
</dbReference>
<dbReference type="SUPFAM" id="SSF48208">
    <property type="entry name" value="Six-hairpin glycosidases"/>
    <property type="match status" value="1"/>
</dbReference>
<evidence type="ECO:0000259" key="3">
    <source>
        <dbReference type="Pfam" id="PF17678"/>
    </source>
</evidence>
<dbReference type="InterPro" id="IPR005887">
    <property type="entry name" value="GH92_a_mannosidase_put"/>
</dbReference>
<comment type="caution">
    <text evidence="4">The sequence shown here is derived from an EMBL/GenBank/DDBJ whole genome shotgun (WGS) entry which is preliminary data.</text>
</comment>
<keyword evidence="1" id="KW-0732">Signal</keyword>
<dbReference type="Pfam" id="PF07971">
    <property type="entry name" value="Glyco_hydro_92"/>
    <property type="match status" value="1"/>
</dbReference>
<dbReference type="InterPro" id="IPR014718">
    <property type="entry name" value="GH-type_carb-bd"/>
</dbReference>
<dbReference type="InterPro" id="IPR012939">
    <property type="entry name" value="Glyco_hydro_92"/>
</dbReference>
<dbReference type="PANTHER" id="PTHR12143:SF44">
    <property type="entry name" value="GLYCOSYL HYDROLASE FAMILY 92 DOMAIN-CONTAINING PROTEIN"/>
    <property type="match status" value="1"/>
</dbReference>
<feature type="chain" id="PRO_5002468467" evidence="1">
    <location>
        <begin position="22"/>
        <end position="883"/>
    </location>
</feature>
<feature type="domain" description="Glycosyl hydrolase family 92 N-terminal" evidence="3">
    <location>
        <begin position="33"/>
        <end position="263"/>
    </location>
</feature>
<name>A0A0F4GH88_9PEZI</name>
<dbReference type="NCBIfam" id="TIGR01180">
    <property type="entry name" value="aman2_put"/>
    <property type="match status" value="1"/>
</dbReference>